<dbReference type="Proteomes" id="UP000287239">
    <property type="component" value="Unassembled WGS sequence"/>
</dbReference>
<name>A0A429ZIL8_9ENTE</name>
<dbReference type="InterPro" id="IPR024008">
    <property type="entry name" value="BsaA"/>
</dbReference>
<evidence type="ECO:0008006" key="3">
    <source>
        <dbReference type="Google" id="ProtNLM"/>
    </source>
</evidence>
<sequence length="291" mass="33312">MKRPKNKRSSKNFQNWFSKRQKPIFFSFVMLLSILLVIQGTYAWETYSDEKENKLTKLAFNVVLREKFTPNKTWEPGRETIKEVYVANDGNYPAFVRLSAEEFLLSFKMDIKGTDSLDGTGNVLEIKPKPATTTINEEEVLTWKAEEYFDNSVGKNYYQGLESVPADLSATGKGFIVGKDTTERENSDLTFMNLAFGEVIDSKPSLTSKYWKYSDGYYYYSERLEPGEVTTLFLEKTNLSSSTPNRLKDALYKIKINMDGSHSIAATLADWGHSDPSDEIYQMLINQVNID</sequence>
<evidence type="ECO:0000313" key="2">
    <source>
        <dbReference type="Proteomes" id="UP000287239"/>
    </source>
</evidence>
<dbReference type="GeneID" id="98568992"/>
<dbReference type="AlphaFoldDB" id="A0A429ZIL8"/>
<dbReference type="NCBIfam" id="TIGR04090">
    <property type="entry name" value="exp_by_SipW_IV"/>
    <property type="match status" value="1"/>
</dbReference>
<accession>A0A429ZIL8</accession>
<comment type="caution">
    <text evidence="1">The sequence shown here is derived from an EMBL/GenBank/DDBJ whole genome shotgun (WGS) entry which is preliminary data.</text>
</comment>
<proteinExistence type="predicted"/>
<gene>
    <name evidence="1" type="ORF">CBF35_11455</name>
</gene>
<dbReference type="OrthoDB" id="2181557at2"/>
<keyword evidence="2" id="KW-1185">Reference proteome</keyword>
<dbReference type="RefSeq" id="WP_126781284.1">
    <property type="nucleotide sequence ID" value="NZ_JBQDMR010000033.1"/>
</dbReference>
<protein>
    <recommendedName>
        <fullName evidence="3">Alternate signal-mediated exported protein</fullName>
    </recommendedName>
</protein>
<dbReference type="EMBL" id="NGJU01000018">
    <property type="protein sequence ID" value="RST93534.1"/>
    <property type="molecule type" value="Genomic_DNA"/>
</dbReference>
<reference evidence="1 2" key="1">
    <citation type="submission" date="2017-05" db="EMBL/GenBank/DDBJ databases">
        <title>Vagococcus spp. assemblies.</title>
        <authorList>
            <person name="Gulvik C.A."/>
        </authorList>
    </citation>
    <scope>NUCLEOTIDE SEQUENCE [LARGE SCALE GENOMIC DNA]</scope>
    <source>
        <strain evidence="1 2">NCFB 2777</strain>
    </source>
</reference>
<organism evidence="1 2">
    <name type="scientific">Vagococcus salmoninarum</name>
    <dbReference type="NCBI Taxonomy" id="2739"/>
    <lineage>
        <taxon>Bacteria</taxon>
        <taxon>Bacillati</taxon>
        <taxon>Bacillota</taxon>
        <taxon>Bacilli</taxon>
        <taxon>Lactobacillales</taxon>
        <taxon>Enterococcaceae</taxon>
        <taxon>Vagococcus</taxon>
    </lineage>
</organism>
<evidence type="ECO:0000313" key="1">
    <source>
        <dbReference type="EMBL" id="RST93534.1"/>
    </source>
</evidence>